<name>A0A4Q9Z4A8_9FLAO</name>
<accession>A0A4Q9Z4A8</accession>
<protein>
    <submittedName>
        <fullName evidence="2">Uncharacterized protein</fullName>
    </submittedName>
</protein>
<dbReference type="EMBL" id="SJPE01000001">
    <property type="protein sequence ID" value="TBX71273.1"/>
    <property type="molecule type" value="Genomic_DNA"/>
</dbReference>
<sequence length="136" mass="15293">MKKTVLLLVLFLSAFNTFAQEIKYTEDKNLELGKFLAKIHATNSFGFKNHLIKTYVVNNDLGYTKDDLPGAKQFLYISDSELGKEITTKLYKTDGLLNIEVIDVAEVPGGFEVKIAQGPNDDKTDEIFILKTAKKE</sequence>
<dbReference type="RefSeq" id="WP_131474883.1">
    <property type="nucleotide sequence ID" value="NZ_SJPE01000001.1"/>
</dbReference>
<evidence type="ECO:0000256" key="1">
    <source>
        <dbReference type="SAM" id="SignalP"/>
    </source>
</evidence>
<gene>
    <name evidence="2" type="ORF">EZL74_01840</name>
</gene>
<evidence type="ECO:0000313" key="2">
    <source>
        <dbReference type="EMBL" id="TBX71273.1"/>
    </source>
</evidence>
<evidence type="ECO:0000313" key="3">
    <source>
        <dbReference type="Proteomes" id="UP000293300"/>
    </source>
</evidence>
<organism evidence="2 3">
    <name type="scientific">Flavobacterium silvisoli</name>
    <dbReference type="NCBI Taxonomy" id="2529433"/>
    <lineage>
        <taxon>Bacteria</taxon>
        <taxon>Pseudomonadati</taxon>
        <taxon>Bacteroidota</taxon>
        <taxon>Flavobacteriia</taxon>
        <taxon>Flavobacteriales</taxon>
        <taxon>Flavobacteriaceae</taxon>
        <taxon>Flavobacterium</taxon>
    </lineage>
</organism>
<dbReference type="Proteomes" id="UP000293300">
    <property type="component" value="Unassembled WGS sequence"/>
</dbReference>
<keyword evidence="3" id="KW-1185">Reference proteome</keyword>
<keyword evidence="1" id="KW-0732">Signal</keyword>
<comment type="caution">
    <text evidence="2">The sequence shown here is derived from an EMBL/GenBank/DDBJ whole genome shotgun (WGS) entry which is preliminary data.</text>
</comment>
<dbReference type="AlphaFoldDB" id="A0A4Q9Z4A8"/>
<feature type="chain" id="PRO_5020288940" evidence="1">
    <location>
        <begin position="20"/>
        <end position="136"/>
    </location>
</feature>
<proteinExistence type="predicted"/>
<reference evidence="2 3" key="1">
    <citation type="submission" date="2019-02" db="EMBL/GenBank/DDBJ databases">
        <title>Flavobacterium sp. RD-2-33 isolated from forest soil.</title>
        <authorList>
            <person name="Chaudhary D.K."/>
        </authorList>
    </citation>
    <scope>NUCLEOTIDE SEQUENCE [LARGE SCALE GENOMIC DNA]</scope>
    <source>
        <strain evidence="2 3">RD-2-33</strain>
    </source>
</reference>
<feature type="signal peptide" evidence="1">
    <location>
        <begin position="1"/>
        <end position="19"/>
    </location>
</feature>